<dbReference type="EMBL" id="LAZR01000515">
    <property type="protein sequence ID" value="KKN65811.1"/>
    <property type="molecule type" value="Genomic_DNA"/>
</dbReference>
<accession>A0A0F9UXB4</accession>
<evidence type="ECO:0000313" key="1">
    <source>
        <dbReference type="EMBL" id="KKN65811.1"/>
    </source>
</evidence>
<dbReference type="AlphaFoldDB" id="A0A0F9UXB4"/>
<sequence>MVKKRIKKDLLERIFFGKPTKRKAKVKKEKVKFKAISPEEIRITLKSRIERTAQKILDNPRASGIEKARARRILSQ</sequence>
<name>A0A0F9UXB4_9ZZZZ</name>
<proteinExistence type="predicted"/>
<comment type="caution">
    <text evidence="1">The sequence shown here is derived from an EMBL/GenBank/DDBJ whole genome shotgun (WGS) entry which is preliminary data.</text>
</comment>
<gene>
    <name evidence="1" type="ORF">LCGC14_0477470</name>
</gene>
<reference evidence="1" key="1">
    <citation type="journal article" date="2015" name="Nature">
        <title>Complex archaea that bridge the gap between prokaryotes and eukaryotes.</title>
        <authorList>
            <person name="Spang A."/>
            <person name="Saw J.H."/>
            <person name="Jorgensen S.L."/>
            <person name="Zaremba-Niedzwiedzka K."/>
            <person name="Martijn J."/>
            <person name="Lind A.E."/>
            <person name="van Eijk R."/>
            <person name="Schleper C."/>
            <person name="Guy L."/>
            <person name="Ettema T.J."/>
        </authorList>
    </citation>
    <scope>NUCLEOTIDE SEQUENCE</scope>
</reference>
<protein>
    <submittedName>
        <fullName evidence="1">Uncharacterized protein</fullName>
    </submittedName>
</protein>
<organism evidence="1">
    <name type="scientific">marine sediment metagenome</name>
    <dbReference type="NCBI Taxonomy" id="412755"/>
    <lineage>
        <taxon>unclassified sequences</taxon>
        <taxon>metagenomes</taxon>
        <taxon>ecological metagenomes</taxon>
    </lineage>
</organism>